<gene>
    <name evidence="4" type="ORF">G8Z56_003938</name>
</gene>
<accession>A0A762BWI1</accession>
<proteinExistence type="inferred from homology"/>
<sequence length="254" mass="27318">MNKTTLLLLVASLVPSYVLAWNTPGDDFSSELKLGGIVTNTRPPWVWNVGGGNEELDAKYSSLSRNRKEVIPISLSAMTVLLGKSTQVMPVGRAGLSPLVIYGKAVEGFILKWTAPGTATVILPVTGEDNIRVGSFTFRMQAAAVMRHVANGQTIYTGLYEDLKGNGLPEQAVVMPAKQVPGKLQAMFGGEGPNWLEELRVSAIVGLSNFSNTNLHQLEGVYGAQIVPGSGELRLVGDVPFNWHASLPVNIEYQ</sequence>
<feature type="signal peptide" evidence="3">
    <location>
        <begin position="1"/>
        <end position="20"/>
    </location>
</feature>
<organism evidence="4">
    <name type="scientific">Salmonella enterica</name>
    <name type="common">Salmonella choleraesuis</name>
    <dbReference type="NCBI Taxonomy" id="28901"/>
    <lineage>
        <taxon>Bacteria</taxon>
        <taxon>Pseudomonadati</taxon>
        <taxon>Pseudomonadota</taxon>
        <taxon>Gammaproteobacteria</taxon>
        <taxon>Enterobacterales</taxon>
        <taxon>Enterobacteriaceae</taxon>
        <taxon>Salmonella</taxon>
    </lineage>
</organism>
<comment type="similarity">
    <text evidence="2">Belongs to the fimbrial K88 protein family.</text>
</comment>
<evidence type="ECO:0000256" key="3">
    <source>
        <dbReference type="SAM" id="SignalP"/>
    </source>
</evidence>
<dbReference type="InterPro" id="IPR003467">
    <property type="entry name" value="Fimbrial_K88_FaeH"/>
</dbReference>
<name>A0A762BWI1_SALER</name>
<dbReference type="GO" id="GO:0007155">
    <property type="term" value="P:cell adhesion"/>
    <property type="evidence" value="ECO:0007669"/>
    <property type="project" value="InterPro"/>
</dbReference>
<dbReference type="EMBL" id="DAAYBQ010000019">
    <property type="protein sequence ID" value="HAG3505022.1"/>
    <property type="molecule type" value="Genomic_DNA"/>
</dbReference>
<dbReference type="Pfam" id="PF02432">
    <property type="entry name" value="Fimbrial_K88"/>
    <property type="match status" value="1"/>
</dbReference>
<evidence type="ECO:0000256" key="1">
    <source>
        <dbReference type="ARBA" id="ARBA00022729"/>
    </source>
</evidence>
<feature type="chain" id="PRO_5027975915" evidence="3">
    <location>
        <begin position="21"/>
        <end position="254"/>
    </location>
</feature>
<evidence type="ECO:0000313" key="4">
    <source>
        <dbReference type="EMBL" id="HAG3505022.1"/>
    </source>
</evidence>
<dbReference type="AlphaFoldDB" id="A0A762BWI1"/>
<reference evidence="4" key="1">
    <citation type="journal article" date="2018" name="Genome Biol.">
        <title>SKESA: strategic k-mer extension for scrupulous assemblies.</title>
        <authorList>
            <person name="Souvorov A."/>
            <person name="Agarwala R."/>
            <person name="Lipman D.J."/>
        </authorList>
    </citation>
    <scope>NUCLEOTIDE SEQUENCE</scope>
    <source>
        <strain evidence="4">MA.1090600297</strain>
    </source>
</reference>
<protein>
    <submittedName>
        <fullName evidence="4">Fimbrial protein</fullName>
    </submittedName>
</protein>
<comment type="caution">
    <text evidence="4">The sequence shown here is derived from an EMBL/GenBank/DDBJ whole genome shotgun (WGS) entry which is preliminary data.</text>
</comment>
<keyword evidence="1 3" id="KW-0732">Signal</keyword>
<evidence type="ECO:0000256" key="2">
    <source>
        <dbReference type="ARBA" id="ARBA00049989"/>
    </source>
</evidence>
<dbReference type="GO" id="GO:0009289">
    <property type="term" value="C:pilus"/>
    <property type="evidence" value="ECO:0007669"/>
    <property type="project" value="InterPro"/>
</dbReference>
<reference evidence="4" key="2">
    <citation type="submission" date="2020-02" db="EMBL/GenBank/DDBJ databases">
        <authorList>
            <consortium name="NCBI Pathogen Detection Project"/>
        </authorList>
    </citation>
    <scope>NUCLEOTIDE SEQUENCE</scope>
    <source>
        <strain evidence="4">MA.1090600297</strain>
    </source>
</reference>